<dbReference type="Pfam" id="PF07510">
    <property type="entry name" value="GmrSD_C"/>
    <property type="match status" value="1"/>
</dbReference>
<evidence type="ECO:0000259" key="1">
    <source>
        <dbReference type="Pfam" id="PF07510"/>
    </source>
</evidence>
<proteinExistence type="predicted"/>
<protein>
    <recommendedName>
        <fullName evidence="1">GmrSD restriction endonucleases C-terminal domain-containing protein</fullName>
    </recommendedName>
</protein>
<feature type="domain" description="GmrSD restriction endonucleases C-terminal" evidence="1">
    <location>
        <begin position="157"/>
        <end position="305"/>
    </location>
</feature>
<organism evidence="2 3">
    <name type="scientific">Caldalkalibacillus uzonensis</name>
    <dbReference type="NCBI Taxonomy" id="353224"/>
    <lineage>
        <taxon>Bacteria</taxon>
        <taxon>Bacillati</taxon>
        <taxon>Bacillota</taxon>
        <taxon>Bacilli</taxon>
        <taxon>Bacillales</taxon>
        <taxon>Bacillaceae</taxon>
        <taxon>Caldalkalibacillus</taxon>
    </lineage>
</organism>
<dbReference type="InterPro" id="IPR011089">
    <property type="entry name" value="GmrSD_C"/>
</dbReference>
<dbReference type="PANTHER" id="PTHR35149:SF1">
    <property type="entry name" value="DUF5655 DOMAIN-CONTAINING PROTEIN"/>
    <property type="match status" value="1"/>
</dbReference>
<comment type="caution">
    <text evidence="2">The sequence shown here is derived from an EMBL/GenBank/DDBJ whole genome shotgun (WGS) entry which is preliminary data.</text>
</comment>
<name>A0ABU0CSC6_9BACI</name>
<sequence>MDQHLHLQNNPRAVKDFLKNAFHYYTELYHRILQYRREPHDDYIHVYYNRLTEMDSQFTLILSACKLHDPQEDEKIKVISYEVDRLFTLLQLQRSYDSNDFNESIYDISNKIREQDVSVIRKVFDQKLIELLSENRGVKIADVFSYNLFRDTGIELNKRFKRYFFARIEQFIADNTNMQMKHSLYDLVANTGPVNGFHIEHILADNPENLAAFGHDEDRFERERNRLGGLLLLKGKDNISSNNESYSEKLKSYANTLYWNETLRRDSYKSKLDFKKMIRKYNLNFRPMDKFGPEELEERHQLLFDMAKIIWK</sequence>
<gene>
    <name evidence="2" type="ORF">J2S00_001550</name>
</gene>
<accession>A0ABU0CSC6</accession>
<dbReference type="PANTHER" id="PTHR35149">
    <property type="entry name" value="SLL5132 PROTEIN"/>
    <property type="match status" value="1"/>
</dbReference>
<dbReference type="EMBL" id="JAUSUQ010000005">
    <property type="protein sequence ID" value="MDQ0338764.1"/>
    <property type="molecule type" value="Genomic_DNA"/>
</dbReference>
<keyword evidence="3" id="KW-1185">Reference proteome</keyword>
<reference evidence="2 3" key="1">
    <citation type="submission" date="2023-07" db="EMBL/GenBank/DDBJ databases">
        <title>Genomic Encyclopedia of Type Strains, Phase IV (KMG-IV): sequencing the most valuable type-strain genomes for metagenomic binning, comparative biology and taxonomic classification.</title>
        <authorList>
            <person name="Goeker M."/>
        </authorList>
    </citation>
    <scope>NUCLEOTIDE SEQUENCE [LARGE SCALE GENOMIC DNA]</scope>
    <source>
        <strain evidence="2 3">DSM 17740</strain>
    </source>
</reference>
<evidence type="ECO:0000313" key="2">
    <source>
        <dbReference type="EMBL" id="MDQ0338764.1"/>
    </source>
</evidence>
<dbReference type="Proteomes" id="UP001232445">
    <property type="component" value="Unassembled WGS sequence"/>
</dbReference>
<dbReference type="RefSeq" id="WP_307337676.1">
    <property type="nucleotide sequence ID" value="NZ_JAUSUQ010000005.1"/>
</dbReference>
<evidence type="ECO:0000313" key="3">
    <source>
        <dbReference type="Proteomes" id="UP001232445"/>
    </source>
</evidence>